<evidence type="ECO:0000313" key="1">
    <source>
        <dbReference type="EMBL" id="NHM01570.1"/>
    </source>
</evidence>
<dbReference type="RefSeq" id="WP_166076628.1">
    <property type="nucleotide sequence ID" value="NZ_JAAJBT010000002.1"/>
</dbReference>
<name>A0ABX0I7V1_9FLAO</name>
<gene>
    <name evidence="1" type="ORF">G4D72_05535</name>
</gene>
<accession>A0ABX0I7V1</accession>
<dbReference type="EMBL" id="JAAJBT010000002">
    <property type="protein sequence ID" value="NHM01570.1"/>
    <property type="molecule type" value="Genomic_DNA"/>
</dbReference>
<dbReference type="PROSITE" id="PS51257">
    <property type="entry name" value="PROKAR_LIPOPROTEIN"/>
    <property type="match status" value="1"/>
</dbReference>
<reference evidence="1 2" key="1">
    <citation type="submission" date="2020-02" db="EMBL/GenBank/DDBJ databases">
        <authorList>
            <person name="Chen W.-M."/>
        </authorList>
    </citation>
    <scope>NUCLEOTIDE SEQUENCE [LARGE SCALE GENOMIC DNA]</scope>
    <source>
        <strain evidence="1 2">KDG-16</strain>
    </source>
</reference>
<organism evidence="1 2">
    <name type="scientific">Flavobacterium difficile</name>
    <dbReference type="NCBI Taxonomy" id="2709659"/>
    <lineage>
        <taxon>Bacteria</taxon>
        <taxon>Pseudomonadati</taxon>
        <taxon>Bacteroidota</taxon>
        <taxon>Flavobacteriia</taxon>
        <taxon>Flavobacteriales</taxon>
        <taxon>Flavobacteriaceae</taxon>
        <taxon>Flavobacterium</taxon>
    </lineage>
</organism>
<sequence>MSKQIYISTIFLIILSISCSTNKGLIEKRKTEFGITKYYIEKDLKNNKYKERLLATIDNSVYYSIYSDKIVKQTKKNKQLIYTLFFDNIPENLNDTKYYQNLTKMDSIVLTESNKILNSLNLQNFKKWNGAKAFIIEVNYYHGYPKNRKFKPY</sequence>
<proteinExistence type="predicted"/>
<dbReference type="Proteomes" id="UP000800984">
    <property type="component" value="Unassembled WGS sequence"/>
</dbReference>
<protein>
    <recommendedName>
        <fullName evidence="3">Lipoprotein</fullName>
    </recommendedName>
</protein>
<keyword evidence="2" id="KW-1185">Reference proteome</keyword>
<evidence type="ECO:0008006" key="3">
    <source>
        <dbReference type="Google" id="ProtNLM"/>
    </source>
</evidence>
<evidence type="ECO:0000313" key="2">
    <source>
        <dbReference type="Proteomes" id="UP000800984"/>
    </source>
</evidence>
<comment type="caution">
    <text evidence="1">The sequence shown here is derived from an EMBL/GenBank/DDBJ whole genome shotgun (WGS) entry which is preliminary data.</text>
</comment>